<dbReference type="OrthoDB" id="565904at2759"/>
<evidence type="ECO:0000256" key="3">
    <source>
        <dbReference type="ARBA" id="ARBA00019890"/>
    </source>
</evidence>
<evidence type="ECO:0000256" key="11">
    <source>
        <dbReference type="PIRNR" id="PIRNR036893"/>
    </source>
</evidence>
<dbReference type="GeneTree" id="ENSGT00510000046981"/>
<evidence type="ECO:0000256" key="9">
    <source>
        <dbReference type="ARBA" id="ARBA00023180"/>
    </source>
</evidence>
<dbReference type="GO" id="GO:0007420">
    <property type="term" value="P:brain development"/>
    <property type="evidence" value="ECO:0007669"/>
    <property type="project" value="InterPro"/>
</dbReference>
<reference evidence="13" key="1">
    <citation type="submission" date="2021-04" db="EMBL/GenBank/DDBJ databases">
        <authorList>
            <consortium name="Wellcome Sanger Institute Data Sharing"/>
        </authorList>
    </citation>
    <scope>NUCLEOTIDE SEQUENCE [LARGE SCALE GENOMIC DNA]</scope>
</reference>
<reference evidence="13" key="2">
    <citation type="submission" date="2025-08" db="UniProtKB">
        <authorList>
            <consortium name="Ensembl"/>
        </authorList>
    </citation>
    <scope>IDENTIFICATION</scope>
</reference>
<evidence type="ECO:0000256" key="5">
    <source>
        <dbReference type="ARBA" id="ARBA00022525"/>
    </source>
</evidence>
<dbReference type="STRING" id="64144.ENSATEP00000032219"/>
<evidence type="ECO:0000313" key="14">
    <source>
        <dbReference type="Proteomes" id="UP000265040"/>
    </source>
</evidence>
<dbReference type="AlphaFoldDB" id="A0A3Q1JNI9"/>
<comment type="similarity">
    <text evidence="2 11">Belongs to the calycin superfamily. Lipocalin family.</text>
</comment>
<dbReference type="FunFam" id="2.40.128.20:FF:000003">
    <property type="entry name" value="Apolipoprotein D"/>
    <property type="match status" value="1"/>
</dbReference>
<name>A0A3Q1JNI9_ANATE</name>
<keyword evidence="9" id="KW-0325">Glycoprotein</keyword>
<dbReference type="GO" id="GO:0042246">
    <property type="term" value="P:tissue regeneration"/>
    <property type="evidence" value="ECO:0007669"/>
    <property type="project" value="InterPro"/>
</dbReference>
<dbReference type="Ensembl" id="ENSATET00000032690.2">
    <property type="protein sequence ID" value="ENSATEP00000032219.2"/>
    <property type="gene ID" value="ENSATEG00000022173.3"/>
</dbReference>
<dbReference type="InParanoid" id="A0A3Q1JNI9"/>
<dbReference type="InterPro" id="IPR002969">
    <property type="entry name" value="ApolipopD"/>
</dbReference>
<dbReference type="GO" id="GO:0005737">
    <property type="term" value="C:cytoplasm"/>
    <property type="evidence" value="ECO:0007669"/>
    <property type="project" value="TreeGrafter"/>
</dbReference>
<accession>A0A3Q1JNI9</accession>
<evidence type="ECO:0000256" key="1">
    <source>
        <dbReference type="ARBA" id="ARBA00004613"/>
    </source>
</evidence>
<dbReference type="SMR" id="A0A3Q1JNI9"/>
<dbReference type="PRINTS" id="PR01219">
    <property type="entry name" value="APOLIPOPROTD"/>
</dbReference>
<dbReference type="PRINTS" id="PR00179">
    <property type="entry name" value="LIPOCALIN"/>
</dbReference>
<dbReference type="PANTHER" id="PTHR10612:SF58">
    <property type="entry name" value="APOLIPOPROTEIN D"/>
    <property type="match status" value="1"/>
</dbReference>
<keyword evidence="14" id="KW-1185">Reference proteome</keyword>
<evidence type="ECO:0000256" key="4">
    <source>
        <dbReference type="ARBA" id="ARBA00022448"/>
    </source>
</evidence>
<evidence type="ECO:0000256" key="8">
    <source>
        <dbReference type="ARBA" id="ARBA00023157"/>
    </source>
</evidence>
<protein>
    <recommendedName>
        <fullName evidence="3">Apolipoprotein D</fullName>
    </recommendedName>
</protein>
<dbReference type="GO" id="GO:0006869">
    <property type="term" value="P:lipid transport"/>
    <property type="evidence" value="ECO:0007669"/>
    <property type="project" value="InterPro"/>
</dbReference>
<dbReference type="CDD" id="cd19437">
    <property type="entry name" value="lipocalin_apoD-like"/>
    <property type="match status" value="1"/>
</dbReference>
<dbReference type="SUPFAM" id="SSF50814">
    <property type="entry name" value="Lipocalins"/>
    <property type="match status" value="1"/>
</dbReference>
<evidence type="ECO:0000256" key="10">
    <source>
        <dbReference type="ARBA" id="ARBA00023283"/>
    </source>
</evidence>
<dbReference type="PANTHER" id="PTHR10612">
    <property type="entry name" value="APOLIPOPROTEIN D"/>
    <property type="match status" value="1"/>
</dbReference>
<feature type="chain" id="PRO_5031673843" description="Apolipoprotein D" evidence="11">
    <location>
        <begin position="32"/>
        <end position="202"/>
    </location>
</feature>
<dbReference type="PRINTS" id="PR02058">
    <property type="entry name" value="APODVERTBRTE"/>
</dbReference>
<evidence type="ECO:0000256" key="6">
    <source>
        <dbReference type="ARBA" id="ARBA00022729"/>
    </source>
</evidence>
<keyword evidence="10" id="KW-0873">Pyrrolidone carboxylic acid</keyword>
<keyword evidence="5" id="KW-0964">Secreted</keyword>
<dbReference type="GO" id="GO:0008289">
    <property type="term" value="F:lipid binding"/>
    <property type="evidence" value="ECO:0007669"/>
    <property type="project" value="UniProtKB-KW"/>
</dbReference>
<proteinExistence type="inferred from homology"/>
<sequence length="202" mass="22203">LPGDTGERCEEKMDASQVTFLALLFVLTANAQVIKPGRCPVPAVQEKFDAAQYLGTWYEIQKLPNTFQRGECSTATYSLNSPGVVGVLNRELLSNRTVSAITGTAVSKDPTEPAKLLVSFFENSPPSPYWVLSTDYDNFSLVYSCTDLGVLHMEFAWILSRKPSLSEETLEDLCSTLSSIGVSLDKLQTTNQDADYCSAMHQ</sequence>
<keyword evidence="4" id="KW-0813">Transport</keyword>
<dbReference type="InterPro" id="IPR026222">
    <property type="entry name" value="ApoD_vertbrte"/>
</dbReference>
<dbReference type="InterPro" id="IPR000566">
    <property type="entry name" value="Lipocln_cytosolic_FA-bd_dom"/>
</dbReference>
<dbReference type="GO" id="GO:0006629">
    <property type="term" value="P:lipid metabolic process"/>
    <property type="evidence" value="ECO:0007669"/>
    <property type="project" value="TreeGrafter"/>
</dbReference>
<feature type="signal peptide" evidence="11">
    <location>
        <begin position="1"/>
        <end position="31"/>
    </location>
</feature>
<dbReference type="Gene3D" id="2.40.128.20">
    <property type="match status" value="1"/>
</dbReference>
<evidence type="ECO:0000256" key="2">
    <source>
        <dbReference type="ARBA" id="ARBA00006889"/>
    </source>
</evidence>
<feature type="domain" description="Lipocalin/cytosolic fatty-acid binding" evidence="12">
    <location>
        <begin position="49"/>
        <end position="192"/>
    </location>
</feature>
<dbReference type="Pfam" id="PF08212">
    <property type="entry name" value="Lipocalin_2"/>
    <property type="match status" value="1"/>
</dbReference>
<keyword evidence="8" id="KW-1015">Disulfide bond</keyword>
<evidence type="ECO:0000313" key="13">
    <source>
        <dbReference type="Ensembl" id="ENSATEP00000032219.2"/>
    </source>
</evidence>
<dbReference type="PIRSF" id="PIRSF036893">
    <property type="entry name" value="Lipocalin_ApoD"/>
    <property type="match status" value="1"/>
</dbReference>
<keyword evidence="6 11" id="KW-0732">Signal</keyword>
<organism evidence="13 14">
    <name type="scientific">Anabas testudineus</name>
    <name type="common">Climbing perch</name>
    <name type="synonym">Anthias testudineus</name>
    <dbReference type="NCBI Taxonomy" id="64144"/>
    <lineage>
        <taxon>Eukaryota</taxon>
        <taxon>Metazoa</taxon>
        <taxon>Chordata</taxon>
        <taxon>Craniata</taxon>
        <taxon>Vertebrata</taxon>
        <taxon>Euteleostomi</taxon>
        <taxon>Actinopterygii</taxon>
        <taxon>Neopterygii</taxon>
        <taxon>Teleostei</taxon>
        <taxon>Neoteleostei</taxon>
        <taxon>Acanthomorphata</taxon>
        <taxon>Anabantaria</taxon>
        <taxon>Anabantiformes</taxon>
        <taxon>Anabantoidei</taxon>
        <taxon>Anabantidae</taxon>
        <taxon>Anabas</taxon>
    </lineage>
</organism>
<dbReference type="FunCoup" id="A0A3Q1JNI9">
    <property type="interactions" value="2"/>
</dbReference>
<comment type="subcellular location">
    <subcellularLocation>
        <location evidence="1">Secreted</location>
    </subcellularLocation>
</comment>
<dbReference type="Proteomes" id="UP000265040">
    <property type="component" value="Chromosome 17"/>
</dbReference>
<dbReference type="InterPro" id="IPR022271">
    <property type="entry name" value="Lipocalin_ApoD"/>
</dbReference>
<dbReference type="GO" id="GO:0005576">
    <property type="term" value="C:extracellular region"/>
    <property type="evidence" value="ECO:0007669"/>
    <property type="project" value="UniProtKB-SubCell"/>
</dbReference>
<keyword evidence="7" id="KW-0446">Lipid-binding</keyword>
<dbReference type="InterPro" id="IPR012674">
    <property type="entry name" value="Calycin"/>
</dbReference>
<reference evidence="13" key="3">
    <citation type="submission" date="2025-09" db="UniProtKB">
        <authorList>
            <consortium name="Ensembl"/>
        </authorList>
    </citation>
    <scope>IDENTIFICATION</scope>
</reference>
<dbReference type="GO" id="GO:0000302">
    <property type="term" value="P:response to reactive oxygen species"/>
    <property type="evidence" value="ECO:0007669"/>
    <property type="project" value="TreeGrafter"/>
</dbReference>
<evidence type="ECO:0000256" key="7">
    <source>
        <dbReference type="ARBA" id="ARBA00023121"/>
    </source>
</evidence>
<evidence type="ECO:0000259" key="12">
    <source>
        <dbReference type="Pfam" id="PF08212"/>
    </source>
</evidence>